<comment type="subcellular location">
    <subcellularLocation>
        <location evidence="1">Secreted</location>
    </subcellularLocation>
</comment>
<evidence type="ECO:0000256" key="1">
    <source>
        <dbReference type="ARBA" id="ARBA00004613"/>
    </source>
</evidence>
<reference evidence="5" key="1">
    <citation type="submission" date="2021-07" db="EMBL/GenBank/DDBJ databases">
        <authorList>
            <person name="Durling M."/>
        </authorList>
    </citation>
    <scope>NUCLEOTIDE SEQUENCE</scope>
</reference>
<name>A0A9N9LN53_9HELO</name>
<dbReference type="AlphaFoldDB" id="A0A9N9LN53"/>
<evidence type="ECO:0000256" key="3">
    <source>
        <dbReference type="ARBA" id="ARBA00022525"/>
    </source>
</evidence>
<proteinExistence type="inferred from homology"/>
<dbReference type="EMBL" id="CAJVRM010000107">
    <property type="protein sequence ID" value="CAG8974511.1"/>
    <property type="molecule type" value="Genomic_DNA"/>
</dbReference>
<keyword evidence="3" id="KW-0964">Secreted</keyword>
<dbReference type="GO" id="GO:0005576">
    <property type="term" value="C:extracellular region"/>
    <property type="evidence" value="ECO:0007669"/>
    <property type="project" value="UniProtKB-SubCell"/>
</dbReference>
<keyword evidence="4" id="KW-0732">Signal</keyword>
<protein>
    <recommendedName>
        <fullName evidence="7">Allergen Asp f 15</fullName>
    </recommendedName>
</protein>
<sequence length="161" mass="17147">MVSLQIAAIGALAASVVSAASIPNELAVRQTSPGSYATAYLDIEKKIADFGCAPLPADHLFNKNNFTYFIDVLSDYYSIIATPLVTATDKSACGTCVEVTYTTDAGEKNKVYGVTVDGTGGYYNLDLAGYAGLGGREPFNKGTLQIKAKTVDLKKCERQRQ</sequence>
<dbReference type="CDD" id="cd22778">
    <property type="entry name" value="DPBB_CEPL-like"/>
    <property type="match status" value="1"/>
</dbReference>
<dbReference type="Proteomes" id="UP000701801">
    <property type="component" value="Unassembled WGS sequence"/>
</dbReference>
<evidence type="ECO:0000313" key="5">
    <source>
        <dbReference type="EMBL" id="CAG8974511.1"/>
    </source>
</evidence>
<evidence type="ECO:0000256" key="4">
    <source>
        <dbReference type="SAM" id="SignalP"/>
    </source>
</evidence>
<accession>A0A9N9LN53</accession>
<gene>
    <name evidence="5" type="ORF">HYALB_00009046</name>
</gene>
<dbReference type="OrthoDB" id="5201181at2759"/>
<evidence type="ECO:0008006" key="7">
    <source>
        <dbReference type="Google" id="ProtNLM"/>
    </source>
</evidence>
<evidence type="ECO:0000256" key="2">
    <source>
        <dbReference type="ARBA" id="ARBA00010421"/>
    </source>
</evidence>
<dbReference type="Gene3D" id="2.40.40.10">
    <property type="entry name" value="RlpA-like domain"/>
    <property type="match status" value="1"/>
</dbReference>
<evidence type="ECO:0000313" key="6">
    <source>
        <dbReference type="Proteomes" id="UP000701801"/>
    </source>
</evidence>
<feature type="chain" id="PRO_5040234322" description="Allergen Asp f 15" evidence="4">
    <location>
        <begin position="20"/>
        <end position="161"/>
    </location>
</feature>
<keyword evidence="6" id="KW-1185">Reference proteome</keyword>
<comment type="caution">
    <text evidence="5">The sequence shown here is derived from an EMBL/GenBank/DDBJ whole genome shotgun (WGS) entry which is preliminary data.</text>
</comment>
<feature type="signal peptide" evidence="4">
    <location>
        <begin position="1"/>
        <end position="19"/>
    </location>
</feature>
<dbReference type="InterPro" id="IPR010829">
    <property type="entry name" value="Cerato-platanin"/>
</dbReference>
<dbReference type="InterPro" id="IPR036908">
    <property type="entry name" value="RlpA-like_sf"/>
</dbReference>
<organism evidence="5 6">
    <name type="scientific">Hymenoscyphus albidus</name>
    <dbReference type="NCBI Taxonomy" id="595503"/>
    <lineage>
        <taxon>Eukaryota</taxon>
        <taxon>Fungi</taxon>
        <taxon>Dikarya</taxon>
        <taxon>Ascomycota</taxon>
        <taxon>Pezizomycotina</taxon>
        <taxon>Leotiomycetes</taxon>
        <taxon>Helotiales</taxon>
        <taxon>Helotiaceae</taxon>
        <taxon>Hymenoscyphus</taxon>
    </lineage>
</organism>
<comment type="similarity">
    <text evidence="2">Belongs to the cerato-platanin family.</text>
</comment>